<dbReference type="Proteomes" id="UP001305652">
    <property type="component" value="Chromosome"/>
</dbReference>
<dbReference type="AlphaFoldDB" id="A0AAX4FX62"/>
<dbReference type="GeneID" id="85732354"/>
<keyword evidence="8" id="KW-0378">Hydrolase</keyword>
<dbReference type="Gene3D" id="1.10.3210.10">
    <property type="entry name" value="Hypothetical protein af1432"/>
    <property type="match status" value="1"/>
</dbReference>
<evidence type="ECO:0000259" key="13">
    <source>
        <dbReference type="PROSITE" id="PS50887"/>
    </source>
</evidence>
<protein>
    <recommendedName>
        <fullName evidence="3">CRISPR system single-strand-specific deoxyribonuclease Cas10/Csm1 (subtype III-A)</fullName>
    </recommendedName>
    <alternativeName>
        <fullName evidence="12">Cyclic oligoadenylate synthase</fullName>
    </alternativeName>
</protein>
<dbReference type="GO" id="GO:0016740">
    <property type="term" value="F:transferase activity"/>
    <property type="evidence" value="ECO:0007669"/>
    <property type="project" value="UniProtKB-KW"/>
</dbReference>
<dbReference type="SUPFAM" id="SSF55073">
    <property type="entry name" value="Nucleotide cyclase"/>
    <property type="match status" value="1"/>
</dbReference>
<keyword evidence="4" id="KW-0808">Transferase</keyword>
<gene>
    <name evidence="14" type="primary">cas10</name>
    <name evidence="14" type="ORF">R6Y96_04315</name>
</gene>
<proteinExistence type="inferred from homology"/>
<feature type="domain" description="GGDEF" evidence="13">
    <location>
        <begin position="572"/>
        <end position="690"/>
    </location>
</feature>
<comment type="cofactor">
    <cofactor evidence="1">
        <name>a divalent metal cation</name>
        <dbReference type="ChEBI" id="CHEBI:60240"/>
    </cofactor>
</comment>
<evidence type="ECO:0000256" key="2">
    <source>
        <dbReference type="ARBA" id="ARBA00005700"/>
    </source>
</evidence>
<dbReference type="InterPro" id="IPR013408">
    <property type="entry name" value="Cas10/Csm1"/>
</dbReference>
<dbReference type="InterPro" id="IPR006674">
    <property type="entry name" value="HD_domain"/>
</dbReference>
<evidence type="ECO:0000256" key="5">
    <source>
        <dbReference type="ARBA" id="ARBA00022722"/>
    </source>
</evidence>
<dbReference type="Gene3D" id="3.30.70.270">
    <property type="match status" value="1"/>
</dbReference>
<dbReference type="GO" id="GO:0004519">
    <property type="term" value="F:endonuclease activity"/>
    <property type="evidence" value="ECO:0007669"/>
    <property type="project" value="UniProtKB-KW"/>
</dbReference>
<keyword evidence="15" id="KW-1185">Reference proteome</keyword>
<comment type="similarity">
    <text evidence="2">Belongs to the CRISPR-associated Cas10/Csm1 family.</text>
</comment>
<dbReference type="InterPro" id="IPR000160">
    <property type="entry name" value="GGDEF_dom"/>
</dbReference>
<dbReference type="PROSITE" id="PS50887">
    <property type="entry name" value="GGDEF"/>
    <property type="match status" value="1"/>
</dbReference>
<evidence type="ECO:0000256" key="7">
    <source>
        <dbReference type="ARBA" id="ARBA00022759"/>
    </source>
</evidence>
<dbReference type="PANTHER" id="PTHR36528:SF1">
    <property type="entry name" value="CRISPR SYSTEM SINGLE-STRAND-SPECIFIC DEOXYRIBONUCLEASE CAS10_CSM1 (SUBTYPE III-A)"/>
    <property type="match status" value="1"/>
</dbReference>
<dbReference type="InterPro" id="IPR041062">
    <property type="entry name" value="Csm1_B"/>
</dbReference>
<reference evidence="14 15" key="1">
    <citation type="submission" date="2023-10" db="EMBL/GenBank/DDBJ databases">
        <title>The complete genome sequence of Methanoculleus receptaculi DSM 18860.</title>
        <authorList>
            <person name="Lai S.-J."/>
            <person name="You Y.-T."/>
            <person name="Chen S.-C."/>
        </authorList>
    </citation>
    <scope>NUCLEOTIDE SEQUENCE [LARGE SCALE GENOMIC DNA]</scope>
    <source>
        <strain evidence="14 15">DSM 18860</strain>
    </source>
</reference>
<evidence type="ECO:0000256" key="11">
    <source>
        <dbReference type="ARBA" id="ARBA00023118"/>
    </source>
</evidence>
<evidence type="ECO:0000256" key="3">
    <source>
        <dbReference type="ARBA" id="ARBA00014333"/>
    </source>
</evidence>
<dbReference type="RefSeq" id="WP_318622299.1">
    <property type="nucleotide sequence ID" value="NZ_CP137642.1"/>
</dbReference>
<keyword evidence="6" id="KW-0547">Nucleotide-binding</keyword>
<dbReference type="Pfam" id="PF18211">
    <property type="entry name" value="Csm1_B"/>
    <property type="match status" value="1"/>
</dbReference>
<keyword evidence="10" id="KW-0067">ATP-binding</keyword>
<dbReference type="InterPro" id="IPR054767">
    <property type="entry name" value="Cas10-Cmr2_palm2"/>
</dbReference>
<dbReference type="GO" id="GO:0005524">
    <property type="term" value="F:ATP binding"/>
    <property type="evidence" value="ECO:0007669"/>
    <property type="project" value="UniProtKB-KW"/>
</dbReference>
<dbReference type="SUPFAM" id="SSF109604">
    <property type="entry name" value="HD-domain/PDEase-like"/>
    <property type="match status" value="1"/>
</dbReference>
<evidence type="ECO:0000313" key="15">
    <source>
        <dbReference type="Proteomes" id="UP001305652"/>
    </source>
</evidence>
<dbReference type="GO" id="GO:0051607">
    <property type="term" value="P:defense response to virus"/>
    <property type="evidence" value="ECO:0007669"/>
    <property type="project" value="UniProtKB-KW"/>
</dbReference>
<evidence type="ECO:0000256" key="12">
    <source>
        <dbReference type="ARBA" id="ARBA00032922"/>
    </source>
</evidence>
<evidence type="ECO:0000256" key="8">
    <source>
        <dbReference type="ARBA" id="ARBA00022801"/>
    </source>
</evidence>
<dbReference type="NCBIfam" id="TIGR02578">
    <property type="entry name" value="cas_TM1811_Csm1"/>
    <property type="match status" value="1"/>
</dbReference>
<evidence type="ECO:0000256" key="9">
    <source>
        <dbReference type="ARBA" id="ARBA00022839"/>
    </source>
</evidence>
<dbReference type="GO" id="GO:0004527">
    <property type="term" value="F:exonuclease activity"/>
    <property type="evidence" value="ECO:0007669"/>
    <property type="project" value="UniProtKB-KW"/>
</dbReference>
<dbReference type="InterPro" id="IPR043128">
    <property type="entry name" value="Rev_trsase/Diguanyl_cyclase"/>
</dbReference>
<keyword evidence="9" id="KW-0269">Exonuclease</keyword>
<name>A0AAX4FX62_9EURY</name>
<dbReference type="PANTHER" id="PTHR36528">
    <property type="entry name" value="CRISPR SYSTEM SINGLE-STRAND-SPECIFIC DEOXYRIBONUCLEASE CAS10/CSM1 (SUBTYPE III-A)"/>
    <property type="match status" value="1"/>
</dbReference>
<sequence length="808" mass="91674">MDETEIRGLVIAALLHDIGKFMQRTGVPHDPRYDRLTGEDYGQHGAHAKWGASFVSSCLPDPYIEDLILYHHNPPRSSHPVQAKIIQDADHLSSAMDRRTRESKGKVAEEPLESIFPSISFTRERSEKTPPPERVYPLKPLSISRDAFPVSRREIDLWKLTPAYRTLWEDFASSCNRLDNPPPIGTLLALLKKYTSAIPSAVYVNRPDIPLYDHAKTTAAIAHCLAASTEENPFLLIQGDLSGIQNFIYGIVTPEDARKRMAKRLRGRSYWLSLLMDAVAQEISREFGLFEPSVLWNTGGNFAILAPNTPTNRDSVETIARRVNQRLLERYGGRLFLAVGMLTCSRSEIESFSDTLERLSHKTGIAKTQKFIDCEISFEPRGENWPIEGCCPSCGERLEPETGRCQVCDLHERIGQKIARARYQVRGSGLPIAFEDLGLRTSYDLTPDIPATRGLTAALSINSTDFPIEGDLTHGFIFLGNTVPTVGDRVLSFGEMARFARGSQRLGVIKADVDNLGRIFAFGLPEEQRTISRIHTLSTKLEFFFSGYLNSICREFLLYHDLCAGCRERATRKISVTTTDDEGIERKETYYEIERPCDECARKSLSPFYITYSGGDDLLIIGPWDAAILLAGRINDEFRRFTCNNPDITLSAGVAVATPRLPVGRAVAKADRLLERAKESGKNRIVLFDECLIWDDTGYAERGYNTLITTAREIEQATSSKKISKSFVYTLLVLWNQTFDDLKSCSIEEETKERIRRKRFVPYLKYVMKRHAKTRDDLESLERLVQPVFPWIRFPVYWTSLRLREERR</sequence>
<evidence type="ECO:0000313" key="14">
    <source>
        <dbReference type="EMBL" id="WOX58464.1"/>
    </source>
</evidence>
<evidence type="ECO:0000256" key="10">
    <source>
        <dbReference type="ARBA" id="ARBA00022840"/>
    </source>
</evidence>
<accession>A0AAX4FX62</accession>
<keyword evidence="11" id="KW-0051">Antiviral defense</keyword>
<evidence type="ECO:0000256" key="4">
    <source>
        <dbReference type="ARBA" id="ARBA00022679"/>
    </source>
</evidence>
<dbReference type="EMBL" id="CP137642">
    <property type="protein sequence ID" value="WOX58464.1"/>
    <property type="molecule type" value="Genomic_DNA"/>
</dbReference>
<dbReference type="InterPro" id="IPR029787">
    <property type="entry name" value="Nucleotide_cyclase"/>
</dbReference>
<dbReference type="Pfam" id="PF22335">
    <property type="entry name" value="Cas10-Cmr2_palm2"/>
    <property type="match status" value="1"/>
</dbReference>
<keyword evidence="7" id="KW-0255">Endonuclease</keyword>
<organism evidence="14 15">
    <name type="scientific">Methanoculleus receptaculi</name>
    <dbReference type="NCBI Taxonomy" id="394967"/>
    <lineage>
        <taxon>Archaea</taxon>
        <taxon>Methanobacteriati</taxon>
        <taxon>Methanobacteriota</taxon>
        <taxon>Stenosarchaea group</taxon>
        <taxon>Methanomicrobia</taxon>
        <taxon>Methanomicrobiales</taxon>
        <taxon>Methanomicrobiaceae</taxon>
        <taxon>Methanoculleus</taxon>
    </lineage>
</organism>
<evidence type="ECO:0000256" key="1">
    <source>
        <dbReference type="ARBA" id="ARBA00001968"/>
    </source>
</evidence>
<keyword evidence="5" id="KW-0540">Nuclease</keyword>
<dbReference type="KEGG" id="mrc:R6Y96_04315"/>
<dbReference type="Pfam" id="PF01966">
    <property type="entry name" value="HD"/>
    <property type="match status" value="1"/>
</dbReference>
<evidence type="ECO:0000256" key="6">
    <source>
        <dbReference type="ARBA" id="ARBA00022741"/>
    </source>
</evidence>
<dbReference type="InterPro" id="IPR052117">
    <property type="entry name" value="Cas10/Csm1_subtype-III-A"/>
</dbReference>